<name>M2U8Q7_9SPHN</name>
<keyword evidence="2" id="KW-1185">Reference proteome</keyword>
<sequence>MIALRWAVKEPSFTETKWRWQEVEVTAEANSAGTTGITIARTVTLDPRALSKTVPAAYSRDTWALELRCEDGPCITEEVTSIVTENGERSFSETERTTSRTHLWLFEEYQPRDEALILVRRAIGAAPR</sequence>
<evidence type="ECO:0000313" key="2">
    <source>
        <dbReference type="Proteomes" id="UP000011717"/>
    </source>
</evidence>
<proteinExistence type="predicted"/>
<dbReference type="AlphaFoldDB" id="M2U8Q7"/>
<gene>
    <name evidence="1" type="ORF">C725_0283</name>
</gene>
<comment type="caution">
    <text evidence="1">The sequence shown here is derived from an EMBL/GenBank/DDBJ whole genome shotgun (WGS) entry which is preliminary data.</text>
</comment>
<organism evidence="1 2">
    <name type="scientific">Pacificimonas flava</name>
    <dbReference type="NCBI Taxonomy" id="1234595"/>
    <lineage>
        <taxon>Bacteria</taxon>
        <taxon>Pseudomonadati</taxon>
        <taxon>Pseudomonadota</taxon>
        <taxon>Alphaproteobacteria</taxon>
        <taxon>Sphingomonadales</taxon>
        <taxon>Sphingosinicellaceae</taxon>
        <taxon>Pacificimonas</taxon>
    </lineage>
</organism>
<dbReference type="RefSeq" id="WP_008599681.1">
    <property type="nucleotide sequence ID" value="NZ_AMRV01000001.1"/>
</dbReference>
<dbReference type="EMBL" id="AMRV01000001">
    <property type="protein sequence ID" value="EMD84353.1"/>
    <property type="molecule type" value="Genomic_DNA"/>
</dbReference>
<accession>M2U8Q7</accession>
<evidence type="ECO:0000313" key="1">
    <source>
        <dbReference type="EMBL" id="EMD84353.1"/>
    </source>
</evidence>
<protein>
    <submittedName>
        <fullName evidence="1">Uncharacterized protein</fullName>
    </submittedName>
</protein>
<dbReference type="Proteomes" id="UP000011717">
    <property type="component" value="Unassembled WGS sequence"/>
</dbReference>
<reference evidence="1 2" key="1">
    <citation type="journal article" date="2013" name="Genome Announc.">
        <title>Draft Genome Sequence of Strain JLT2015T, Belonging to the Family Sphingomonadaceae of the Alphaproteobacteria.</title>
        <authorList>
            <person name="Tang K."/>
            <person name="Liu K."/>
            <person name="Li S."/>
            <person name="Jiao N."/>
        </authorList>
    </citation>
    <scope>NUCLEOTIDE SEQUENCE [LARGE SCALE GENOMIC DNA]</scope>
    <source>
        <strain evidence="1 2">JLT2015</strain>
    </source>
</reference>